<dbReference type="PANTHER" id="PTHR20835:SF0">
    <property type="entry name" value="E3 UBIQUITIN-PROTEIN LIGASE PPP1R11"/>
    <property type="match status" value="1"/>
</dbReference>
<proteinExistence type="inferred from homology"/>
<evidence type="ECO:0000256" key="2">
    <source>
        <dbReference type="RuleBase" id="RU367162"/>
    </source>
</evidence>
<keyword evidence="5" id="KW-1185">Reference proteome</keyword>
<feature type="compositionally biased region" description="Basic residues" evidence="3">
    <location>
        <begin position="44"/>
        <end position="56"/>
    </location>
</feature>
<dbReference type="Proteomes" id="UP000015241">
    <property type="component" value="Unassembled WGS sequence"/>
</dbReference>
<dbReference type="InParanoid" id="S8G5H1"/>
<dbReference type="AlphaFoldDB" id="S8G5H1"/>
<dbReference type="eggNOG" id="KOG4102">
    <property type="taxonomic scope" value="Eukaryota"/>
</dbReference>
<dbReference type="GO" id="GO:0008157">
    <property type="term" value="F:protein phosphatase 1 binding"/>
    <property type="evidence" value="ECO:0007669"/>
    <property type="project" value="TreeGrafter"/>
</dbReference>
<comment type="function">
    <text evidence="2">Regulator of type 1 phosphatases which maintains protein phosphatase activity under strict control.</text>
</comment>
<name>S8G5H1_FOMSC</name>
<dbReference type="InterPro" id="IPR011107">
    <property type="entry name" value="PPI_Ypi1"/>
</dbReference>
<evidence type="ECO:0000313" key="5">
    <source>
        <dbReference type="Proteomes" id="UP000015241"/>
    </source>
</evidence>
<feature type="compositionally biased region" description="Basic residues" evidence="3">
    <location>
        <begin position="159"/>
        <end position="170"/>
    </location>
</feature>
<dbReference type="GO" id="GO:0005634">
    <property type="term" value="C:nucleus"/>
    <property type="evidence" value="ECO:0007669"/>
    <property type="project" value="UniProtKB-SubCell"/>
</dbReference>
<gene>
    <name evidence="4" type="ORF">FOMPIDRAFT_1021299</name>
</gene>
<comment type="subcellular location">
    <subcellularLocation>
        <location evidence="2">Nucleus</location>
    </subcellularLocation>
</comment>
<feature type="compositionally biased region" description="Polar residues" evidence="3">
    <location>
        <begin position="9"/>
        <end position="26"/>
    </location>
</feature>
<dbReference type="GO" id="GO:0004865">
    <property type="term" value="F:protein serine/threonine phosphatase inhibitor activity"/>
    <property type="evidence" value="ECO:0007669"/>
    <property type="project" value="UniProtKB-UniRule"/>
</dbReference>
<evidence type="ECO:0000256" key="1">
    <source>
        <dbReference type="ARBA" id="ARBA00005605"/>
    </source>
</evidence>
<protein>
    <recommendedName>
        <fullName evidence="2">Type 1 phosphatases regulator</fullName>
    </recommendedName>
</protein>
<organism evidence="4 5">
    <name type="scientific">Fomitopsis schrenkii</name>
    <name type="common">Brown rot fungus</name>
    <dbReference type="NCBI Taxonomy" id="2126942"/>
    <lineage>
        <taxon>Eukaryota</taxon>
        <taxon>Fungi</taxon>
        <taxon>Dikarya</taxon>
        <taxon>Basidiomycota</taxon>
        <taxon>Agaricomycotina</taxon>
        <taxon>Agaricomycetes</taxon>
        <taxon>Polyporales</taxon>
        <taxon>Fomitopsis</taxon>
    </lineage>
</organism>
<reference evidence="4 5" key="1">
    <citation type="journal article" date="2012" name="Science">
        <title>The Paleozoic origin of enzymatic lignin decomposition reconstructed from 31 fungal genomes.</title>
        <authorList>
            <person name="Floudas D."/>
            <person name="Binder M."/>
            <person name="Riley R."/>
            <person name="Barry K."/>
            <person name="Blanchette R.A."/>
            <person name="Henrissat B."/>
            <person name="Martinez A.T."/>
            <person name="Otillar R."/>
            <person name="Spatafora J.W."/>
            <person name="Yadav J.S."/>
            <person name="Aerts A."/>
            <person name="Benoit I."/>
            <person name="Boyd A."/>
            <person name="Carlson A."/>
            <person name="Copeland A."/>
            <person name="Coutinho P.M."/>
            <person name="de Vries R.P."/>
            <person name="Ferreira P."/>
            <person name="Findley K."/>
            <person name="Foster B."/>
            <person name="Gaskell J."/>
            <person name="Glotzer D."/>
            <person name="Gorecki P."/>
            <person name="Heitman J."/>
            <person name="Hesse C."/>
            <person name="Hori C."/>
            <person name="Igarashi K."/>
            <person name="Jurgens J.A."/>
            <person name="Kallen N."/>
            <person name="Kersten P."/>
            <person name="Kohler A."/>
            <person name="Kuees U."/>
            <person name="Kumar T.K.A."/>
            <person name="Kuo A."/>
            <person name="LaButti K."/>
            <person name="Larrondo L.F."/>
            <person name="Lindquist E."/>
            <person name="Ling A."/>
            <person name="Lombard V."/>
            <person name="Lucas S."/>
            <person name="Lundell T."/>
            <person name="Martin R."/>
            <person name="McLaughlin D.J."/>
            <person name="Morgenstern I."/>
            <person name="Morin E."/>
            <person name="Murat C."/>
            <person name="Nagy L.G."/>
            <person name="Nolan M."/>
            <person name="Ohm R.A."/>
            <person name="Patyshakuliyeva A."/>
            <person name="Rokas A."/>
            <person name="Ruiz-Duenas F.J."/>
            <person name="Sabat G."/>
            <person name="Salamov A."/>
            <person name="Samejima M."/>
            <person name="Schmutz J."/>
            <person name="Slot J.C."/>
            <person name="St John F."/>
            <person name="Stenlid J."/>
            <person name="Sun H."/>
            <person name="Sun S."/>
            <person name="Syed K."/>
            <person name="Tsang A."/>
            <person name="Wiebenga A."/>
            <person name="Young D."/>
            <person name="Pisabarro A."/>
            <person name="Eastwood D.C."/>
            <person name="Martin F."/>
            <person name="Cullen D."/>
            <person name="Grigoriev I.V."/>
            <person name="Hibbett D.S."/>
        </authorList>
    </citation>
    <scope>NUCLEOTIDE SEQUENCE</scope>
    <source>
        <strain evidence="5">FP-58527</strain>
    </source>
</reference>
<dbReference type="EMBL" id="KE504123">
    <property type="protein sequence ID" value="EPT05475.1"/>
    <property type="molecule type" value="Genomic_DNA"/>
</dbReference>
<dbReference type="HOGENOM" id="CLU_098333_0_2_1"/>
<evidence type="ECO:0000256" key="3">
    <source>
        <dbReference type="SAM" id="MobiDB-lite"/>
    </source>
</evidence>
<feature type="region of interest" description="Disordered" evidence="3">
    <location>
        <begin position="1"/>
        <end position="170"/>
    </location>
</feature>
<keyword evidence="2" id="KW-0539">Nucleus</keyword>
<feature type="compositionally biased region" description="Acidic residues" evidence="3">
    <location>
        <begin position="88"/>
        <end position="102"/>
    </location>
</feature>
<dbReference type="PANTHER" id="PTHR20835">
    <property type="entry name" value="E3 UBIQUITIN-PROTEIN LIGASE PPP1R11-RELATED"/>
    <property type="match status" value="1"/>
</dbReference>
<evidence type="ECO:0000313" key="4">
    <source>
        <dbReference type="EMBL" id="EPT05475.1"/>
    </source>
</evidence>
<comment type="similarity">
    <text evidence="1 2">Belongs to the YPI1 family.</text>
</comment>
<dbReference type="STRING" id="743788.S8G5H1"/>
<sequence length="170" mass="18406">MAYVATRGGPSTSAPSDGSRTITIHDSQPGEEGAGEGGEEVGRLRLRAAPRNRPRVVWREDVVDNEGMGRKSSKICCIYHKPKAFDESSSEESGSDSDSDSGDDGRARPAPNNRHRHHHHHGDGDQHHGQAVRDGNGGGVVHELESDDSGVNMYERQPKKPKKGKAPQRS</sequence>
<accession>S8G5H1</accession>
<dbReference type="Pfam" id="PF07491">
    <property type="entry name" value="PPI_Ypi1"/>
    <property type="match status" value="1"/>
</dbReference>